<dbReference type="RefSeq" id="WP_145113352.1">
    <property type="nucleotide sequence ID" value="NZ_CP036277.1"/>
</dbReference>
<organism evidence="1 2">
    <name type="scientific">Gimesia panareensis</name>
    <dbReference type="NCBI Taxonomy" id="2527978"/>
    <lineage>
        <taxon>Bacteria</taxon>
        <taxon>Pseudomonadati</taxon>
        <taxon>Planctomycetota</taxon>
        <taxon>Planctomycetia</taxon>
        <taxon>Planctomycetales</taxon>
        <taxon>Planctomycetaceae</taxon>
        <taxon>Gimesia</taxon>
    </lineage>
</organism>
<name>A0A517QCP1_9PLAN</name>
<reference evidence="1 2" key="1">
    <citation type="submission" date="2019-03" db="EMBL/GenBank/DDBJ databases">
        <title>Deep-cultivation of Planctomycetes and their phenomic and genomic characterization uncovers novel biology.</title>
        <authorList>
            <person name="Wiegand S."/>
            <person name="Jogler M."/>
            <person name="Boedeker C."/>
            <person name="Pinto D."/>
            <person name="Vollmers J."/>
            <person name="Rivas-Marin E."/>
            <person name="Kohn T."/>
            <person name="Peeters S.H."/>
            <person name="Heuer A."/>
            <person name="Rast P."/>
            <person name="Oberbeckmann S."/>
            <person name="Bunk B."/>
            <person name="Jeske O."/>
            <person name="Meyerdierks A."/>
            <person name="Storesund J.E."/>
            <person name="Kallscheuer N."/>
            <person name="Luecker S."/>
            <person name="Lage O.M."/>
            <person name="Pohl T."/>
            <person name="Merkel B.J."/>
            <person name="Hornburger P."/>
            <person name="Mueller R.-W."/>
            <person name="Bruemmer F."/>
            <person name="Labrenz M."/>
            <person name="Spormann A.M."/>
            <person name="Op den Camp H."/>
            <person name="Overmann J."/>
            <person name="Amann R."/>
            <person name="Jetten M.S.M."/>
            <person name="Mascher T."/>
            <person name="Medema M.H."/>
            <person name="Devos D.P."/>
            <person name="Kaster A.-K."/>
            <person name="Ovreas L."/>
            <person name="Rohde M."/>
            <person name="Galperin M.Y."/>
            <person name="Jogler C."/>
        </authorList>
    </citation>
    <scope>NUCLEOTIDE SEQUENCE [LARGE SCALE GENOMIC DNA]</scope>
    <source>
        <strain evidence="1 2">Enr10</strain>
    </source>
</reference>
<gene>
    <name evidence="1" type="ORF">Enr10x_47450</name>
</gene>
<dbReference type="Proteomes" id="UP000315647">
    <property type="component" value="Chromosome"/>
</dbReference>
<accession>A0A518ACK3</accession>
<protein>
    <submittedName>
        <fullName evidence="1">Uncharacterized protein</fullName>
    </submittedName>
</protein>
<evidence type="ECO:0000313" key="2">
    <source>
        <dbReference type="Proteomes" id="UP000315647"/>
    </source>
</evidence>
<keyword evidence="2" id="KW-1185">Reference proteome</keyword>
<dbReference type="AlphaFoldDB" id="A0A517QCP1"/>
<accession>A0A517QCP1</accession>
<evidence type="ECO:0000313" key="1">
    <source>
        <dbReference type="EMBL" id="QDT29392.1"/>
    </source>
</evidence>
<proteinExistence type="predicted"/>
<sequence length="370" mass="41299">MTKDLSDKSKSGHESRDSLKHMMQLWSLASRSPAGIIGGLLGGGDEDKPQEIEQYNHSSTSRLTRLEEWFSGISAKQGAYKLSHVLAEYVDPDIIKMGWPTRQQATEESGDVAIDSLDISSSGDRLYDSRVLVVRDCQKVSNLDEIKQNRDIYDELKRCLTSAGQELEFQPFFTSLPSEITCQADYACRWLFYLHFITKPDRKTWEGRSSQWVVAKAFGQEAPTEKSSLMNEIPTSVGPFSFDPLDKNSYSIIDDIALSSILAIRKMQSGLGSTGNQSEPVTVAHDITERDPSFTISQLCDEFGYSTDGLKPYILAANCQMSERGKPSLGYSLNAAIEIAQKIVSKKGNSQDSTDKAREFIKKYSYRVGF</sequence>
<dbReference type="EMBL" id="CP037421">
    <property type="protein sequence ID" value="QDT29392.1"/>
    <property type="molecule type" value="Genomic_DNA"/>
</dbReference>